<sequence>MNTKLYKSVLSITDHLMGAAQEQNQGTFDRYYAELKQLCEHNENSDKDHPVQWETLADFTDDLALAVTIYEHALTKAEALNSKDFCSSIGYSIGALKAELGDHTGAIAHLEKAKISSNKIIDKQLKSEIHDLLEELKSK</sequence>
<evidence type="ECO:0000313" key="1">
    <source>
        <dbReference type="EMBL" id="MBE0368376.1"/>
    </source>
</evidence>
<dbReference type="Proteomes" id="UP000615755">
    <property type="component" value="Unassembled WGS sequence"/>
</dbReference>
<evidence type="ECO:0008006" key="3">
    <source>
        <dbReference type="Google" id="ProtNLM"/>
    </source>
</evidence>
<reference evidence="1 2" key="1">
    <citation type="submission" date="2015-03" db="EMBL/GenBank/DDBJ databases">
        <title>Genome sequence of Pseudoalteromonas aurantia.</title>
        <authorList>
            <person name="Xie B.-B."/>
            <person name="Rong J.-C."/>
            <person name="Qin Q.-L."/>
            <person name="Zhang Y.-Z."/>
        </authorList>
    </citation>
    <scope>NUCLEOTIDE SEQUENCE [LARGE SCALE GENOMIC DNA]</scope>
    <source>
        <strain evidence="1 2">208</strain>
    </source>
</reference>
<dbReference type="EMBL" id="AQGV01000012">
    <property type="protein sequence ID" value="MBE0368376.1"/>
    <property type="molecule type" value="Genomic_DNA"/>
</dbReference>
<proteinExistence type="predicted"/>
<accession>A0ABR9EBL8</accession>
<dbReference type="RefSeq" id="WP_192507668.1">
    <property type="nucleotide sequence ID" value="NZ_AQGV01000012.1"/>
</dbReference>
<keyword evidence="2" id="KW-1185">Reference proteome</keyword>
<protein>
    <recommendedName>
        <fullName evidence="3">Replicative DNA helicase</fullName>
    </recommendedName>
</protein>
<gene>
    <name evidence="1" type="ORF">PAUR_a1964</name>
</gene>
<dbReference type="Gene3D" id="1.25.40.10">
    <property type="entry name" value="Tetratricopeptide repeat domain"/>
    <property type="match status" value="1"/>
</dbReference>
<comment type="caution">
    <text evidence="1">The sequence shown here is derived from an EMBL/GenBank/DDBJ whole genome shotgun (WGS) entry which is preliminary data.</text>
</comment>
<evidence type="ECO:0000313" key="2">
    <source>
        <dbReference type="Proteomes" id="UP000615755"/>
    </source>
</evidence>
<dbReference type="InterPro" id="IPR011990">
    <property type="entry name" value="TPR-like_helical_dom_sf"/>
</dbReference>
<organism evidence="1 2">
    <name type="scientific">Pseudoalteromonas aurantia 208</name>
    <dbReference type="NCBI Taxonomy" id="1314867"/>
    <lineage>
        <taxon>Bacteria</taxon>
        <taxon>Pseudomonadati</taxon>
        <taxon>Pseudomonadota</taxon>
        <taxon>Gammaproteobacteria</taxon>
        <taxon>Alteromonadales</taxon>
        <taxon>Pseudoalteromonadaceae</taxon>
        <taxon>Pseudoalteromonas</taxon>
    </lineage>
</organism>
<name>A0ABR9EBL8_9GAMM</name>